<name>A0ACA9QSG9_9GLOM</name>
<accession>A0ACA9QSG9</accession>
<keyword evidence="2" id="KW-1185">Reference proteome</keyword>
<dbReference type="Proteomes" id="UP000789920">
    <property type="component" value="Unassembled WGS sequence"/>
</dbReference>
<comment type="caution">
    <text evidence="1">The sequence shown here is derived from an EMBL/GenBank/DDBJ whole genome shotgun (WGS) entry which is preliminary data.</text>
</comment>
<organism evidence="1 2">
    <name type="scientific">Racocetra persica</name>
    <dbReference type="NCBI Taxonomy" id="160502"/>
    <lineage>
        <taxon>Eukaryota</taxon>
        <taxon>Fungi</taxon>
        <taxon>Fungi incertae sedis</taxon>
        <taxon>Mucoromycota</taxon>
        <taxon>Glomeromycotina</taxon>
        <taxon>Glomeromycetes</taxon>
        <taxon>Diversisporales</taxon>
        <taxon>Gigasporaceae</taxon>
        <taxon>Racocetra</taxon>
    </lineage>
</organism>
<protein>
    <submittedName>
        <fullName evidence="1">30153_t:CDS:1</fullName>
    </submittedName>
</protein>
<dbReference type="EMBL" id="CAJVQC010037870">
    <property type="protein sequence ID" value="CAG8764809.1"/>
    <property type="molecule type" value="Genomic_DNA"/>
</dbReference>
<reference evidence="1" key="1">
    <citation type="submission" date="2021-06" db="EMBL/GenBank/DDBJ databases">
        <authorList>
            <person name="Kallberg Y."/>
            <person name="Tangrot J."/>
            <person name="Rosling A."/>
        </authorList>
    </citation>
    <scope>NUCLEOTIDE SEQUENCE</scope>
    <source>
        <strain evidence="1">MA461A</strain>
    </source>
</reference>
<gene>
    <name evidence="1" type="ORF">RPERSI_LOCUS15661</name>
</gene>
<proteinExistence type="predicted"/>
<sequence length="43" mass="5273">ELVEELEEFTDEKNWIDELENDKEVKKAFYIDEATDDELYYNP</sequence>
<evidence type="ECO:0000313" key="2">
    <source>
        <dbReference type="Proteomes" id="UP000789920"/>
    </source>
</evidence>
<feature type="non-terminal residue" evidence="1">
    <location>
        <position position="1"/>
    </location>
</feature>
<evidence type="ECO:0000313" key="1">
    <source>
        <dbReference type="EMBL" id="CAG8764809.1"/>
    </source>
</evidence>